<name>A0ABT2HXQ3_9MICO</name>
<dbReference type="PANTHER" id="PTHR11695:SF294">
    <property type="entry name" value="RETICULON-4-INTERACTING PROTEIN 1, MITOCHONDRIAL"/>
    <property type="match status" value="1"/>
</dbReference>
<reference evidence="3 4" key="1">
    <citation type="submission" date="2022-04" db="EMBL/GenBank/DDBJ databases">
        <title>Human microbiome associated bacterial genomes.</title>
        <authorList>
            <person name="Sandstrom S."/>
            <person name="Salamzade R."/>
            <person name="Kalan L.R."/>
        </authorList>
    </citation>
    <scope>NUCLEOTIDE SEQUENCE [LARGE SCALE GENOMIC DNA]</scope>
    <source>
        <strain evidence="4">p3-SID1799</strain>
    </source>
</reference>
<dbReference type="InterPro" id="IPR013154">
    <property type="entry name" value="ADH-like_N"/>
</dbReference>
<dbReference type="Proteomes" id="UP001525379">
    <property type="component" value="Unassembled WGS sequence"/>
</dbReference>
<organism evidence="3 4">
    <name type="scientific">Pseudoclavibacter albus</name>
    <dbReference type="NCBI Taxonomy" id="272241"/>
    <lineage>
        <taxon>Bacteria</taxon>
        <taxon>Bacillati</taxon>
        <taxon>Actinomycetota</taxon>
        <taxon>Actinomycetes</taxon>
        <taxon>Micrococcales</taxon>
        <taxon>Microbacteriaceae</taxon>
        <taxon>Pseudoclavibacter</taxon>
    </lineage>
</organism>
<evidence type="ECO:0000259" key="2">
    <source>
        <dbReference type="SMART" id="SM00829"/>
    </source>
</evidence>
<evidence type="ECO:0000313" key="4">
    <source>
        <dbReference type="Proteomes" id="UP001525379"/>
    </source>
</evidence>
<dbReference type="Pfam" id="PF13602">
    <property type="entry name" value="ADH_zinc_N_2"/>
    <property type="match status" value="1"/>
</dbReference>
<dbReference type="InterPro" id="IPR050700">
    <property type="entry name" value="YIM1/Zinc_Alcohol_DH_Fams"/>
</dbReference>
<dbReference type="Gene3D" id="3.90.180.10">
    <property type="entry name" value="Medium-chain alcohol dehydrogenases, catalytic domain"/>
    <property type="match status" value="1"/>
</dbReference>
<proteinExistence type="predicted"/>
<sequence>MSYDLAALAPRDVMRAAVLTGFGRPEKLEYREDVPAPVLCNSEALVRVFSAGVNPIDAKTRSGKGVSAAITQLPWILGGEFAGVVVQPPYEFAPFQAGDEVVGMLFNPRFQGAYAEYVTAPILSLAKKPENLSMEVAGAVPLAALTAWNAIVEAGSVRHGMRILIHAGAGGVGHFAIQLAKVFGAHVAATASARNREFCEELGADQVIDYTATRFEDALEEPVDLVVDLIGNVQDATGSRSIQCLADGGTFLSVPTGSFPTMHEEIQAAGRELHASHLKCSPDGRALQAIMRLIEQGDVVPHLERSFPLKDAAEAHRHIESGRTRGKITLTID</sequence>
<dbReference type="Gene3D" id="3.40.50.720">
    <property type="entry name" value="NAD(P)-binding Rossmann-like Domain"/>
    <property type="match status" value="1"/>
</dbReference>
<keyword evidence="4" id="KW-1185">Reference proteome</keyword>
<comment type="caution">
    <text evidence="3">The sequence shown here is derived from an EMBL/GenBank/DDBJ whole genome shotgun (WGS) entry which is preliminary data.</text>
</comment>
<dbReference type="PROSITE" id="PS01162">
    <property type="entry name" value="QOR_ZETA_CRYSTAL"/>
    <property type="match status" value="1"/>
</dbReference>
<dbReference type="SUPFAM" id="SSF51735">
    <property type="entry name" value="NAD(P)-binding Rossmann-fold domains"/>
    <property type="match status" value="1"/>
</dbReference>
<dbReference type="InterPro" id="IPR011032">
    <property type="entry name" value="GroES-like_sf"/>
</dbReference>
<dbReference type="InterPro" id="IPR002364">
    <property type="entry name" value="Quin_OxRdtase/zeta-crystal_CS"/>
</dbReference>
<gene>
    <name evidence="3" type="ORF">M3D15_07125</name>
</gene>
<dbReference type="CDD" id="cd05289">
    <property type="entry name" value="MDR_like_2"/>
    <property type="match status" value="1"/>
</dbReference>
<dbReference type="Pfam" id="PF08240">
    <property type="entry name" value="ADH_N"/>
    <property type="match status" value="1"/>
</dbReference>
<protein>
    <submittedName>
        <fullName evidence="3">NADP-dependent oxidoreductase</fullName>
    </submittedName>
</protein>
<dbReference type="RefSeq" id="WP_260104366.1">
    <property type="nucleotide sequence ID" value="NZ_JALXSQ010000025.1"/>
</dbReference>
<evidence type="ECO:0000313" key="3">
    <source>
        <dbReference type="EMBL" id="MCT2043101.1"/>
    </source>
</evidence>
<dbReference type="SMART" id="SM00829">
    <property type="entry name" value="PKS_ER"/>
    <property type="match status" value="1"/>
</dbReference>
<keyword evidence="1" id="KW-0560">Oxidoreductase</keyword>
<dbReference type="EMBL" id="JALXSQ010000025">
    <property type="protein sequence ID" value="MCT2043101.1"/>
    <property type="molecule type" value="Genomic_DNA"/>
</dbReference>
<dbReference type="InterPro" id="IPR036291">
    <property type="entry name" value="NAD(P)-bd_dom_sf"/>
</dbReference>
<dbReference type="InterPro" id="IPR020843">
    <property type="entry name" value="ER"/>
</dbReference>
<evidence type="ECO:0000256" key="1">
    <source>
        <dbReference type="ARBA" id="ARBA00023002"/>
    </source>
</evidence>
<accession>A0ABT2HXQ3</accession>
<dbReference type="SUPFAM" id="SSF50129">
    <property type="entry name" value="GroES-like"/>
    <property type="match status" value="1"/>
</dbReference>
<dbReference type="PANTHER" id="PTHR11695">
    <property type="entry name" value="ALCOHOL DEHYDROGENASE RELATED"/>
    <property type="match status" value="1"/>
</dbReference>
<feature type="domain" description="Enoyl reductase (ER)" evidence="2">
    <location>
        <begin position="23"/>
        <end position="330"/>
    </location>
</feature>